<accession>A0ACD3B252</accession>
<protein>
    <submittedName>
        <fullName evidence="1">Uncharacterized protein</fullName>
    </submittedName>
</protein>
<name>A0ACD3B252_9AGAR</name>
<keyword evidence="2" id="KW-1185">Reference proteome</keyword>
<evidence type="ECO:0000313" key="1">
    <source>
        <dbReference type="EMBL" id="TFK71972.1"/>
    </source>
</evidence>
<dbReference type="EMBL" id="ML208291">
    <property type="protein sequence ID" value="TFK71972.1"/>
    <property type="molecule type" value="Genomic_DNA"/>
</dbReference>
<organism evidence="1 2">
    <name type="scientific">Pluteus cervinus</name>
    <dbReference type="NCBI Taxonomy" id="181527"/>
    <lineage>
        <taxon>Eukaryota</taxon>
        <taxon>Fungi</taxon>
        <taxon>Dikarya</taxon>
        <taxon>Basidiomycota</taxon>
        <taxon>Agaricomycotina</taxon>
        <taxon>Agaricomycetes</taxon>
        <taxon>Agaricomycetidae</taxon>
        <taxon>Agaricales</taxon>
        <taxon>Pluteineae</taxon>
        <taxon>Pluteaceae</taxon>
        <taxon>Pluteus</taxon>
    </lineage>
</organism>
<sequence length="383" mass="42595">MADAPHRKYMRRKYFLPVLSSFRPTSFLSFRHHGPCTMDQDFKAEALSRLGLPLHWFIAPPLIGCLLNYFLLGALTVQVYDYFLRFHAKDRLGLKCVVYGVYLMELVATGLVTITAYDLVLGSWGEVLHLINCPNTSSPNVVVNNAIALIVQLFFAWRILCLRQSWFAKIGAALTVITAIFSMITSGLFVRAYVRINQGDIHNLTATVNLWIVSAFICDSVIAITMVSLLWRARAATNYQQTKTVLNHLIVHTIETGGATAIVALAELSLFLYSPHSYLHLSMFYILGRIYSNALLASVNGRQRMRTLLDGGADHPCVASLHLPPTTRGAGSEGYDDSSRTDSSQPGFMVLMKTTVHTHDDDTPSIPTSKSPSTTDLHKNPRM</sequence>
<proteinExistence type="predicted"/>
<gene>
    <name evidence="1" type="ORF">BDN72DRAFT_394917</name>
</gene>
<dbReference type="Proteomes" id="UP000308600">
    <property type="component" value="Unassembled WGS sequence"/>
</dbReference>
<reference evidence="1 2" key="1">
    <citation type="journal article" date="2019" name="Nat. Ecol. Evol.">
        <title>Megaphylogeny resolves global patterns of mushroom evolution.</title>
        <authorList>
            <person name="Varga T."/>
            <person name="Krizsan K."/>
            <person name="Foldi C."/>
            <person name="Dima B."/>
            <person name="Sanchez-Garcia M."/>
            <person name="Sanchez-Ramirez S."/>
            <person name="Szollosi G.J."/>
            <person name="Szarkandi J.G."/>
            <person name="Papp V."/>
            <person name="Albert L."/>
            <person name="Andreopoulos W."/>
            <person name="Angelini C."/>
            <person name="Antonin V."/>
            <person name="Barry K.W."/>
            <person name="Bougher N.L."/>
            <person name="Buchanan P."/>
            <person name="Buyck B."/>
            <person name="Bense V."/>
            <person name="Catcheside P."/>
            <person name="Chovatia M."/>
            <person name="Cooper J."/>
            <person name="Damon W."/>
            <person name="Desjardin D."/>
            <person name="Finy P."/>
            <person name="Geml J."/>
            <person name="Haridas S."/>
            <person name="Hughes K."/>
            <person name="Justo A."/>
            <person name="Karasinski D."/>
            <person name="Kautmanova I."/>
            <person name="Kiss B."/>
            <person name="Kocsube S."/>
            <person name="Kotiranta H."/>
            <person name="LaButti K.M."/>
            <person name="Lechner B.E."/>
            <person name="Liimatainen K."/>
            <person name="Lipzen A."/>
            <person name="Lukacs Z."/>
            <person name="Mihaltcheva S."/>
            <person name="Morgado L.N."/>
            <person name="Niskanen T."/>
            <person name="Noordeloos M.E."/>
            <person name="Ohm R.A."/>
            <person name="Ortiz-Santana B."/>
            <person name="Ovrebo C."/>
            <person name="Racz N."/>
            <person name="Riley R."/>
            <person name="Savchenko A."/>
            <person name="Shiryaev A."/>
            <person name="Soop K."/>
            <person name="Spirin V."/>
            <person name="Szebenyi C."/>
            <person name="Tomsovsky M."/>
            <person name="Tulloss R.E."/>
            <person name="Uehling J."/>
            <person name="Grigoriev I.V."/>
            <person name="Vagvolgyi C."/>
            <person name="Papp T."/>
            <person name="Martin F.M."/>
            <person name="Miettinen O."/>
            <person name="Hibbett D.S."/>
            <person name="Nagy L.G."/>
        </authorList>
    </citation>
    <scope>NUCLEOTIDE SEQUENCE [LARGE SCALE GENOMIC DNA]</scope>
    <source>
        <strain evidence="1 2">NL-1719</strain>
    </source>
</reference>
<evidence type="ECO:0000313" key="2">
    <source>
        <dbReference type="Proteomes" id="UP000308600"/>
    </source>
</evidence>